<dbReference type="Pfam" id="PF00586">
    <property type="entry name" value="AIRS"/>
    <property type="match status" value="1"/>
</dbReference>
<evidence type="ECO:0000256" key="3">
    <source>
        <dbReference type="ARBA" id="ARBA00010280"/>
    </source>
</evidence>
<gene>
    <name evidence="15" type="primary">purM</name>
    <name evidence="18" type="ORF">FUSO8_05695</name>
</gene>
<evidence type="ECO:0000259" key="17">
    <source>
        <dbReference type="Pfam" id="PF02769"/>
    </source>
</evidence>
<dbReference type="InterPro" id="IPR004733">
    <property type="entry name" value="PurM_cligase"/>
</dbReference>
<evidence type="ECO:0000256" key="1">
    <source>
        <dbReference type="ARBA" id="ARBA00004496"/>
    </source>
</evidence>
<dbReference type="SUPFAM" id="SSF56042">
    <property type="entry name" value="PurM C-terminal domain-like"/>
    <property type="match status" value="1"/>
</dbReference>
<evidence type="ECO:0000256" key="14">
    <source>
        <dbReference type="ARBA" id="ARBA00049057"/>
    </source>
</evidence>
<dbReference type="InterPro" id="IPR016188">
    <property type="entry name" value="PurM-like_N"/>
</dbReference>
<accession>A0AB73C3D3</accession>
<reference evidence="18 19" key="1">
    <citation type="submission" date="2014-01" db="EMBL/GenBank/DDBJ databases">
        <title>Comparative genomics of Fusobacterium necrophorum wild isolates.</title>
        <authorList>
            <person name="Kittichotirat W."/>
            <person name="Bumgarner R.E."/>
            <person name="Lawrence P."/>
        </authorList>
    </citation>
    <scope>NUCLEOTIDE SEQUENCE [LARGE SCALE GENOMIC DNA]</scope>
    <source>
        <strain evidence="18 19">DJ-2</strain>
    </source>
</reference>
<dbReference type="CDD" id="cd02196">
    <property type="entry name" value="PurM"/>
    <property type="match status" value="1"/>
</dbReference>
<dbReference type="PANTHER" id="PTHR10520">
    <property type="entry name" value="TRIFUNCTIONAL PURINE BIOSYNTHETIC PROTEIN ADENOSINE-3-RELATED"/>
    <property type="match status" value="1"/>
</dbReference>
<organism evidence="18 19">
    <name type="scientific">Fusobacterium necrophorum DJ-2</name>
    <dbReference type="NCBI Taxonomy" id="1441737"/>
    <lineage>
        <taxon>Bacteria</taxon>
        <taxon>Fusobacteriati</taxon>
        <taxon>Fusobacteriota</taxon>
        <taxon>Fusobacteriia</taxon>
        <taxon>Fusobacteriales</taxon>
        <taxon>Fusobacteriaceae</taxon>
        <taxon>Fusobacterium</taxon>
    </lineage>
</organism>
<dbReference type="InterPro" id="IPR010918">
    <property type="entry name" value="PurM-like_C_dom"/>
</dbReference>
<comment type="caution">
    <text evidence="18">The sequence shown here is derived from an EMBL/GenBank/DDBJ whole genome shotgun (WGS) entry which is preliminary data.</text>
</comment>
<dbReference type="HAMAP" id="MF_00741">
    <property type="entry name" value="AIRS"/>
    <property type="match status" value="1"/>
</dbReference>
<evidence type="ECO:0000256" key="11">
    <source>
        <dbReference type="ARBA" id="ARBA00031908"/>
    </source>
</evidence>
<comment type="catalytic activity">
    <reaction evidence="14 15">
        <text>2-formamido-N(1)-(5-O-phospho-beta-D-ribosyl)acetamidine + ATP = 5-amino-1-(5-phospho-beta-D-ribosyl)imidazole + ADP + phosphate + H(+)</text>
        <dbReference type="Rhea" id="RHEA:23032"/>
        <dbReference type="ChEBI" id="CHEBI:15378"/>
        <dbReference type="ChEBI" id="CHEBI:30616"/>
        <dbReference type="ChEBI" id="CHEBI:43474"/>
        <dbReference type="ChEBI" id="CHEBI:137981"/>
        <dbReference type="ChEBI" id="CHEBI:147287"/>
        <dbReference type="ChEBI" id="CHEBI:456216"/>
        <dbReference type="EC" id="6.3.3.1"/>
    </reaction>
</comment>
<dbReference type="GO" id="GO:0004637">
    <property type="term" value="F:phosphoribosylamine-glycine ligase activity"/>
    <property type="evidence" value="ECO:0007669"/>
    <property type="project" value="TreeGrafter"/>
</dbReference>
<keyword evidence="6 15" id="KW-0963">Cytoplasm</keyword>
<protein>
    <recommendedName>
        <fullName evidence="5 15">Phosphoribosylformylglycinamidine cyclo-ligase</fullName>
        <ecNumber evidence="4 15">6.3.3.1</ecNumber>
    </recommendedName>
    <alternativeName>
        <fullName evidence="12 15">AIR synthase</fullName>
    </alternativeName>
    <alternativeName>
        <fullName evidence="13 15">AIRS</fullName>
    </alternativeName>
    <alternativeName>
        <fullName evidence="11 15">Phosphoribosyl-aminoimidazole synthetase</fullName>
    </alternativeName>
</protein>
<dbReference type="GO" id="GO:0005829">
    <property type="term" value="C:cytosol"/>
    <property type="evidence" value="ECO:0007669"/>
    <property type="project" value="TreeGrafter"/>
</dbReference>
<dbReference type="InterPro" id="IPR036921">
    <property type="entry name" value="PurM-like_N_sf"/>
</dbReference>
<proteinExistence type="inferred from homology"/>
<feature type="domain" description="PurM-like N-terminal" evidence="16">
    <location>
        <begin position="75"/>
        <end position="180"/>
    </location>
</feature>
<comment type="subcellular location">
    <subcellularLocation>
        <location evidence="1 15">Cytoplasm</location>
    </subcellularLocation>
</comment>
<dbReference type="Gene3D" id="3.90.650.10">
    <property type="entry name" value="PurM-like C-terminal domain"/>
    <property type="match status" value="1"/>
</dbReference>
<evidence type="ECO:0000313" key="19">
    <source>
        <dbReference type="Proteomes" id="UP000027058"/>
    </source>
</evidence>
<dbReference type="PANTHER" id="PTHR10520:SF12">
    <property type="entry name" value="TRIFUNCTIONAL PURINE BIOSYNTHETIC PROTEIN ADENOSINE-3"/>
    <property type="match status" value="1"/>
</dbReference>
<evidence type="ECO:0000256" key="6">
    <source>
        <dbReference type="ARBA" id="ARBA00022490"/>
    </source>
</evidence>
<name>A0AB73C3D3_9FUSO</name>
<dbReference type="SUPFAM" id="SSF55326">
    <property type="entry name" value="PurM N-terminal domain-like"/>
    <property type="match status" value="1"/>
</dbReference>
<evidence type="ECO:0000256" key="7">
    <source>
        <dbReference type="ARBA" id="ARBA00022598"/>
    </source>
</evidence>
<dbReference type="GO" id="GO:0004641">
    <property type="term" value="F:phosphoribosylformylglycinamidine cyclo-ligase activity"/>
    <property type="evidence" value="ECO:0007669"/>
    <property type="project" value="UniProtKB-UniRule"/>
</dbReference>
<feature type="domain" description="PurM-like C-terminal" evidence="17">
    <location>
        <begin position="192"/>
        <end position="354"/>
    </location>
</feature>
<comment type="pathway">
    <text evidence="2 15">Purine metabolism; IMP biosynthesis via de novo pathway; 5-amino-1-(5-phospho-D-ribosyl)imidazole from N(2)-formyl-N(1)-(5-phospho-D-ribosyl)glycinamide: step 2/2.</text>
</comment>
<sequence>MEKIFTSDVLKKTKKDRKGGAMSNSYKSSGVDKEEGYKAVELMKQNVLKTHNQSVLTNLGSFGAMYELGSYKNPVLVSGTDGVGTKLEIALKQKKYNTVGIDAVAMCVNDVLCHGAKPLFFLDYLACGKLDSQVAAELVSGVTEGCLQAGAALIGGETAEMPGFYQVGDYDIAGFCVGIVEKENLIDGRKVKEGDKIIALASSGVHSNGFSLVRKIFTDYDEVIQTKEHGRGKVSDILLTPTRIYVKNILKVLEKFQVNGMAHITGGGLPENLPRCMGKEFSPVVWKEKVRTLEIFELLQERGEISEEEMYGTFNMGIGYTLVVNAEDSEAIIDYLNSLGEKAYEIGYIEKGDHSLCLK</sequence>
<comment type="similarity">
    <text evidence="3 15">Belongs to the AIR synthase family.</text>
</comment>
<evidence type="ECO:0000313" key="18">
    <source>
        <dbReference type="EMBL" id="KDE72313.1"/>
    </source>
</evidence>
<keyword evidence="9 15" id="KW-0658">Purine biosynthesis</keyword>
<keyword evidence="8 15" id="KW-0547">Nucleotide-binding</keyword>
<dbReference type="FunFam" id="3.90.650.10:FF:000011">
    <property type="entry name" value="Phosphoribosylformylglycinamidine cyclo-ligase"/>
    <property type="match status" value="1"/>
</dbReference>
<evidence type="ECO:0000256" key="10">
    <source>
        <dbReference type="ARBA" id="ARBA00022840"/>
    </source>
</evidence>
<dbReference type="EC" id="6.3.3.1" evidence="4 15"/>
<evidence type="ECO:0000256" key="4">
    <source>
        <dbReference type="ARBA" id="ARBA00013047"/>
    </source>
</evidence>
<evidence type="ECO:0000256" key="9">
    <source>
        <dbReference type="ARBA" id="ARBA00022755"/>
    </source>
</evidence>
<keyword evidence="7 15" id="KW-0436">Ligase</keyword>
<dbReference type="AlphaFoldDB" id="A0AB73C3D3"/>
<evidence type="ECO:0000256" key="12">
    <source>
        <dbReference type="ARBA" id="ARBA00032931"/>
    </source>
</evidence>
<evidence type="ECO:0000256" key="15">
    <source>
        <dbReference type="HAMAP-Rule" id="MF_00741"/>
    </source>
</evidence>
<evidence type="ECO:0000256" key="5">
    <source>
        <dbReference type="ARBA" id="ARBA00020367"/>
    </source>
</evidence>
<dbReference type="EMBL" id="JAAH01000060">
    <property type="protein sequence ID" value="KDE72313.1"/>
    <property type="molecule type" value="Genomic_DNA"/>
</dbReference>
<dbReference type="InterPro" id="IPR036676">
    <property type="entry name" value="PurM-like_C_sf"/>
</dbReference>
<keyword evidence="10 15" id="KW-0067">ATP-binding</keyword>
<dbReference type="Pfam" id="PF02769">
    <property type="entry name" value="AIRS_C"/>
    <property type="match status" value="1"/>
</dbReference>
<dbReference type="NCBIfam" id="TIGR00878">
    <property type="entry name" value="purM"/>
    <property type="match status" value="1"/>
</dbReference>
<dbReference type="GO" id="GO:0046084">
    <property type="term" value="P:adenine biosynthetic process"/>
    <property type="evidence" value="ECO:0007669"/>
    <property type="project" value="TreeGrafter"/>
</dbReference>
<dbReference type="GO" id="GO:0006189">
    <property type="term" value="P:'de novo' IMP biosynthetic process"/>
    <property type="evidence" value="ECO:0007669"/>
    <property type="project" value="UniProtKB-UniRule"/>
</dbReference>
<evidence type="ECO:0000256" key="2">
    <source>
        <dbReference type="ARBA" id="ARBA00004686"/>
    </source>
</evidence>
<evidence type="ECO:0000256" key="13">
    <source>
        <dbReference type="ARBA" id="ARBA00033093"/>
    </source>
</evidence>
<dbReference type="Gene3D" id="3.30.1330.10">
    <property type="entry name" value="PurM-like, N-terminal domain"/>
    <property type="match status" value="1"/>
</dbReference>
<evidence type="ECO:0000259" key="16">
    <source>
        <dbReference type="Pfam" id="PF00586"/>
    </source>
</evidence>
<dbReference type="FunFam" id="3.30.1330.10:FF:000001">
    <property type="entry name" value="Phosphoribosylformylglycinamidine cyclo-ligase"/>
    <property type="match status" value="1"/>
</dbReference>
<dbReference type="Proteomes" id="UP000027058">
    <property type="component" value="Unassembled WGS sequence"/>
</dbReference>
<dbReference type="GO" id="GO:0005524">
    <property type="term" value="F:ATP binding"/>
    <property type="evidence" value="ECO:0007669"/>
    <property type="project" value="UniProtKB-KW"/>
</dbReference>
<evidence type="ECO:0000256" key="8">
    <source>
        <dbReference type="ARBA" id="ARBA00022741"/>
    </source>
</evidence>